<protein>
    <submittedName>
        <fullName evidence="1">Uncharacterized protein</fullName>
    </submittedName>
</protein>
<keyword evidence="2" id="KW-1185">Reference proteome</keyword>
<dbReference type="Proteomes" id="UP000092124">
    <property type="component" value="Unassembled WGS sequence"/>
</dbReference>
<feature type="non-terminal residue" evidence="1">
    <location>
        <position position="95"/>
    </location>
</feature>
<organism evidence="1 2">
    <name type="scientific">Neotoma lepida</name>
    <name type="common">Desert woodrat</name>
    <dbReference type="NCBI Taxonomy" id="56216"/>
    <lineage>
        <taxon>Eukaryota</taxon>
        <taxon>Metazoa</taxon>
        <taxon>Chordata</taxon>
        <taxon>Craniata</taxon>
        <taxon>Vertebrata</taxon>
        <taxon>Euteleostomi</taxon>
        <taxon>Mammalia</taxon>
        <taxon>Eutheria</taxon>
        <taxon>Euarchontoglires</taxon>
        <taxon>Glires</taxon>
        <taxon>Rodentia</taxon>
        <taxon>Myomorpha</taxon>
        <taxon>Muroidea</taxon>
        <taxon>Cricetidae</taxon>
        <taxon>Neotominae</taxon>
        <taxon>Neotoma</taxon>
    </lineage>
</organism>
<dbReference type="AlphaFoldDB" id="A0A1A6GKI2"/>
<comment type="caution">
    <text evidence="1">The sequence shown here is derived from an EMBL/GenBank/DDBJ whole genome shotgun (WGS) entry which is preliminary data.</text>
</comment>
<evidence type="ECO:0000313" key="1">
    <source>
        <dbReference type="EMBL" id="OBS66374.1"/>
    </source>
</evidence>
<proteinExistence type="predicted"/>
<sequence length="95" mass="10431">MSNVKIHGGNNYLRRLQPSTYGNLTPWQDETSPPSSAEPILQIAGYTLYIHMLQITKEIASSGLFTAADSAFNLAAESMSVDHLHNVLNDSGTFY</sequence>
<accession>A0A1A6GKI2</accession>
<gene>
    <name evidence="1" type="ORF">A6R68_05086</name>
</gene>
<dbReference type="EMBL" id="LZPO01087276">
    <property type="protein sequence ID" value="OBS66374.1"/>
    <property type="molecule type" value="Genomic_DNA"/>
</dbReference>
<evidence type="ECO:0000313" key="2">
    <source>
        <dbReference type="Proteomes" id="UP000092124"/>
    </source>
</evidence>
<name>A0A1A6GKI2_NEOLE</name>
<reference evidence="1 2" key="1">
    <citation type="submission" date="2016-06" db="EMBL/GenBank/DDBJ databases">
        <title>The Draft Genome Sequence and Annotation of the Desert Woodrat Neotoma lepida.</title>
        <authorList>
            <person name="Campbell M."/>
            <person name="Oakeson K.F."/>
            <person name="Yandell M."/>
            <person name="Halpert J.R."/>
            <person name="Dearing D."/>
        </authorList>
    </citation>
    <scope>NUCLEOTIDE SEQUENCE [LARGE SCALE GENOMIC DNA]</scope>
    <source>
        <strain evidence="1">417</strain>
        <tissue evidence="1">Liver</tissue>
    </source>
</reference>